<name>A0A6A6FEQ0_9PEZI</name>
<feature type="transmembrane region" description="Helical" evidence="5">
    <location>
        <begin position="103"/>
        <end position="130"/>
    </location>
</feature>
<keyword evidence="7" id="KW-1185">Reference proteome</keyword>
<dbReference type="EMBL" id="ML992674">
    <property type="protein sequence ID" value="KAF2211979.1"/>
    <property type="molecule type" value="Genomic_DNA"/>
</dbReference>
<evidence type="ECO:0000256" key="5">
    <source>
        <dbReference type="SAM" id="Phobius"/>
    </source>
</evidence>
<proteinExistence type="predicted"/>
<feature type="transmembrane region" description="Helical" evidence="5">
    <location>
        <begin position="45"/>
        <end position="63"/>
    </location>
</feature>
<dbReference type="PANTHER" id="PTHR31465:SF9">
    <property type="entry name" value="SPHINGOID LONG-CHAIN BASE TRANSPORTER RSB1"/>
    <property type="match status" value="1"/>
</dbReference>
<protein>
    <recommendedName>
        <fullName evidence="8">RTA1 domain protein</fullName>
    </recommendedName>
</protein>
<gene>
    <name evidence="6" type="ORF">CERZMDRAFT_41922</name>
</gene>
<evidence type="ECO:0008006" key="8">
    <source>
        <dbReference type="Google" id="ProtNLM"/>
    </source>
</evidence>
<dbReference type="OrthoDB" id="4521223at2759"/>
<dbReference type="PANTHER" id="PTHR31465">
    <property type="entry name" value="PROTEIN RTA1-RELATED"/>
    <property type="match status" value="1"/>
</dbReference>
<evidence type="ECO:0000256" key="3">
    <source>
        <dbReference type="ARBA" id="ARBA00022989"/>
    </source>
</evidence>
<feature type="transmembrane region" description="Helical" evidence="5">
    <location>
        <begin position="142"/>
        <end position="159"/>
    </location>
</feature>
<keyword evidence="4 5" id="KW-0472">Membrane</keyword>
<accession>A0A6A6FEQ0</accession>
<evidence type="ECO:0000313" key="7">
    <source>
        <dbReference type="Proteomes" id="UP000799539"/>
    </source>
</evidence>
<feature type="transmembrane region" description="Helical" evidence="5">
    <location>
        <begin position="265"/>
        <end position="283"/>
    </location>
</feature>
<organism evidence="6 7">
    <name type="scientific">Cercospora zeae-maydis SCOH1-5</name>
    <dbReference type="NCBI Taxonomy" id="717836"/>
    <lineage>
        <taxon>Eukaryota</taxon>
        <taxon>Fungi</taxon>
        <taxon>Dikarya</taxon>
        <taxon>Ascomycota</taxon>
        <taxon>Pezizomycotina</taxon>
        <taxon>Dothideomycetes</taxon>
        <taxon>Dothideomycetidae</taxon>
        <taxon>Mycosphaerellales</taxon>
        <taxon>Mycosphaerellaceae</taxon>
        <taxon>Cercospora</taxon>
    </lineage>
</organism>
<dbReference type="GO" id="GO:0000324">
    <property type="term" value="C:fungal-type vacuole"/>
    <property type="evidence" value="ECO:0007669"/>
    <property type="project" value="TreeGrafter"/>
</dbReference>
<evidence type="ECO:0000256" key="2">
    <source>
        <dbReference type="ARBA" id="ARBA00022692"/>
    </source>
</evidence>
<dbReference type="Proteomes" id="UP000799539">
    <property type="component" value="Unassembled WGS sequence"/>
</dbReference>
<keyword evidence="2 5" id="KW-0812">Transmembrane</keyword>
<dbReference type="InterPro" id="IPR007568">
    <property type="entry name" value="RTA1"/>
</dbReference>
<feature type="transmembrane region" description="Helical" evidence="5">
    <location>
        <begin position="223"/>
        <end position="245"/>
    </location>
</feature>
<sequence>MSENSYPKAFIGCNATIADTNLCTLDTCCLAQSSFLYRPNYAGNLFYTIFFAVFVLPQLALGIKYKTWTYMISVILGLGVEVGGYVARVMLHENPFNNDAFLAYLIMLTIAPVFLTAAIYVCLSRIIILYGEHLSPIRARTIAIAFMCSDSVALVLQAVGGALAETADTPDDQQTGTDIMIAGLLLQAISLCVFALAWAFFQSRVLRGPTDQTPDRIATRSRTLFKAFQCGLLLSTVLIIIRSIYRVLELWGGFSGSLWNDEVDFMVLDGAMISLAVVVMTVLHPGPAFGVQWIESSWSNNTTNDNIGARSNTIGTAVASRKEMEMDEFDRIEH</sequence>
<dbReference type="GO" id="GO:0005886">
    <property type="term" value="C:plasma membrane"/>
    <property type="evidence" value="ECO:0007669"/>
    <property type="project" value="TreeGrafter"/>
</dbReference>
<keyword evidence="3 5" id="KW-1133">Transmembrane helix</keyword>
<feature type="transmembrane region" description="Helical" evidence="5">
    <location>
        <begin position="70"/>
        <end position="91"/>
    </location>
</feature>
<evidence type="ECO:0000256" key="4">
    <source>
        <dbReference type="ARBA" id="ARBA00023136"/>
    </source>
</evidence>
<feature type="transmembrane region" description="Helical" evidence="5">
    <location>
        <begin position="179"/>
        <end position="202"/>
    </location>
</feature>
<reference evidence="6" key="1">
    <citation type="journal article" date="2020" name="Stud. Mycol.">
        <title>101 Dothideomycetes genomes: a test case for predicting lifestyles and emergence of pathogens.</title>
        <authorList>
            <person name="Haridas S."/>
            <person name="Albert R."/>
            <person name="Binder M."/>
            <person name="Bloem J."/>
            <person name="Labutti K."/>
            <person name="Salamov A."/>
            <person name="Andreopoulos B."/>
            <person name="Baker S."/>
            <person name="Barry K."/>
            <person name="Bills G."/>
            <person name="Bluhm B."/>
            <person name="Cannon C."/>
            <person name="Castanera R."/>
            <person name="Culley D."/>
            <person name="Daum C."/>
            <person name="Ezra D."/>
            <person name="Gonzalez J."/>
            <person name="Henrissat B."/>
            <person name="Kuo A."/>
            <person name="Liang C."/>
            <person name="Lipzen A."/>
            <person name="Lutzoni F."/>
            <person name="Magnuson J."/>
            <person name="Mondo S."/>
            <person name="Nolan M."/>
            <person name="Ohm R."/>
            <person name="Pangilinan J."/>
            <person name="Park H.-J."/>
            <person name="Ramirez L."/>
            <person name="Alfaro M."/>
            <person name="Sun H."/>
            <person name="Tritt A."/>
            <person name="Yoshinaga Y."/>
            <person name="Zwiers L.-H."/>
            <person name="Turgeon B."/>
            <person name="Goodwin S."/>
            <person name="Spatafora J."/>
            <person name="Crous P."/>
            <person name="Grigoriev I."/>
        </authorList>
    </citation>
    <scope>NUCLEOTIDE SEQUENCE</scope>
    <source>
        <strain evidence="6">SCOH1-5</strain>
    </source>
</reference>
<evidence type="ECO:0000313" key="6">
    <source>
        <dbReference type="EMBL" id="KAF2211979.1"/>
    </source>
</evidence>
<evidence type="ECO:0000256" key="1">
    <source>
        <dbReference type="ARBA" id="ARBA00004141"/>
    </source>
</evidence>
<dbReference type="Pfam" id="PF04479">
    <property type="entry name" value="RTA1"/>
    <property type="match status" value="1"/>
</dbReference>
<dbReference type="AlphaFoldDB" id="A0A6A6FEQ0"/>
<comment type="subcellular location">
    <subcellularLocation>
        <location evidence="1">Membrane</location>
        <topology evidence="1">Multi-pass membrane protein</topology>
    </subcellularLocation>
</comment>